<dbReference type="Proteomes" id="UP001159363">
    <property type="component" value="Chromosome 1"/>
</dbReference>
<evidence type="ECO:0000313" key="3">
    <source>
        <dbReference type="Proteomes" id="UP001159363"/>
    </source>
</evidence>
<accession>A0ABQ9ILS5</accession>
<gene>
    <name evidence="2" type="ORF">PR048_003012</name>
</gene>
<comment type="caution">
    <text evidence="2">The sequence shown here is derived from an EMBL/GenBank/DDBJ whole genome shotgun (WGS) entry which is preliminary data.</text>
</comment>
<reference evidence="2 3" key="1">
    <citation type="submission" date="2023-02" db="EMBL/GenBank/DDBJ databases">
        <title>LHISI_Scaffold_Assembly.</title>
        <authorList>
            <person name="Stuart O.P."/>
            <person name="Cleave R."/>
            <person name="Magrath M.J.L."/>
            <person name="Mikheyev A.S."/>
        </authorList>
    </citation>
    <scope>NUCLEOTIDE SEQUENCE [LARGE SCALE GENOMIC DNA]</scope>
    <source>
        <strain evidence="2">Daus_M_001</strain>
        <tissue evidence="2">Leg muscle</tissue>
    </source>
</reference>
<dbReference type="EMBL" id="JARBHB010000001">
    <property type="protein sequence ID" value="KAJ8897663.1"/>
    <property type="molecule type" value="Genomic_DNA"/>
</dbReference>
<sequence length="111" mass="12064">MSRLQHKTVGAASGAAVGQCDTKRALTTPLGQPGEVQSAPARLPRKRTGSTPPPPSPESRAIPGYLQVGIVPDDAAGRWFFSGISRFPRPFVPVLLQTRLNHQHRHSRHRS</sequence>
<proteinExistence type="predicted"/>
<protein>
    <submittedName>
        <fullName evidence="2">Uncharacterized protein</fullName>
    </submittedName>
</protein>
<evidence type="ECO:0000313" key="2">
    <source>
        <dbReference type="EMBL" id="KAJ8897663.1"/>
    </source>
</evidence>
<organism evidence="2 3">
    <name type="scientific">Dryococelus australis</name>
    <dbReference type="NCBI Taxonomy" id="614101"/>
    <lineage>
        <taxon>Eukaryota</taxon>
        <taxon>Metazoa</taxon>
        <taxon>Ecdysozoa</taxon>
        <taxon>Arthropoda</taxon>
        <taxon>Hexapoda</taxon>
        <taxon>Insecta</taxon>
        <taxon>Pterygota</taxon>
        <taxon>Neoptera</taxon>
        <taxon>Polyneoptera</taxon>
        <taxon>Phasmatodea</taxon>
        <taxon>Verophasmatodea</taxon>
        <taxon>Anareolatae</taxon>
        <taxon>Phasmatidae</taxon>
        <taxon>Eurycanthinae</taxon>
        <taxon>Dryococelus</taxon>
    </lineage>
</organism>
<evidence type="ECO:0000256" key="1">
    <source>
        <dbReference type="SAM" id="MobiDB-lite"/>
    </source>
</evidence>
<name>A0ABQ9ILS5_9NEOP</name>
<feature type="region of interest" description="Disordered" evidence="1">
    <location>
        <begin position="1"/>
        <end position="62"/>
    </location>
</feature>
<keyword evidence="3" id="KW-1185">Reference proteome</keyword>